<feature type="domain" description="YrdC-like" evidence="15">
    <location>
        <begin position="10"/>
        <end position="196"/>
    </location>
</feature>
<evidence type="ECO:0000256" key="7">
    <source>
        <dbReference type="ARBA" id="ARBA00022694"/>
    </source>
</evidence>
<dbReference type="Pfam" id="PF03481">
    <property type="entry name" value="Sua5_C"/>
    <property type="match status" value="1"/>
</dbReference>
<dbReference type="PIRSF" id="PIRSF004930">
    <property type="entry name" value="Tln_factor_SUA5"/>
    <property type="match status" value="1"/>
</dbReference>
<keyword evidence="7 13" id="KW-0819">tRNA processing</keyword>
<evidence type="ECO:0000259" key="15">
    <source>
        <dbReference type="PROSITE" id="PS51163"/>
    </source>
</evidence>
<feature type="binding site" evidence="14">
    <location>
        <position position="118"/>
    </location>
    <ligand>
        <name>ATP</name>
        <dbReference type="ChEBI" id="CHEBI:30616"/>
    </ligand>
</feature>
<evidence type="ECO:0000256" key="2">
    <source>
        <dbReference type="ARBA" id="ARBA00007663"/>
    </source>
</evidence>
<feature type="binding site" evidence="14">
    <location>
        <position position="232"/>
    </location>
    <ligand>
        <name>ATP</name>
        <dbReference type="ChEBI" id="CHEBI:30616"/>
    </ligand>
</feature>
<reference evidence="16 17" key="1">
    <citation type="submission" date="2019-02" db="EMBL/GenBank/DDBJ databases">
        <title>Genomic Encyclopedia of Type Strains, Phase IV (KMG-IV): sequencing the most valuable type-strain genomes for metagenomic binning, comparative biology and taxonomic classification.</title>
        <authorList>
            <person name="Goeker M."/>
        </authorList>
    </citation>
    <scope>NUCLEOTIDE SEQUENCE [LARGE SCALE GENOMIC DNA]</scope>
    <source>
        <strain evidence="16 17">K24</strain>
    </source>
</reference>
<comment type="similarity">
    <text evidence="2 13">Belongs to the SUA5 family.</text>
</comment>
<dbReference type="FunFam" id="3.90.870.10:FF:000009">
    <property type="entry name" value="Threonylcarbamoyl-AMP synthase, putative"/>
    <property type="match status" value="1"/>
</dbReference>
<accession>A0A4Q7N7G2</accession>
<dbReference type="GO" id="GO:0003725">
    <property type="term" value="F:double-stranded RNA binding"/>
    <property type="evidence" value="ECO:0007669"/>
    <property type="project" value="UniProtKB-UniRule"/>
</dbReference>
<comment type="subcellular location">
    <subcellularLocation>
        <location evidence="1 13">Cytoplasm</location>
    </subcellularLocation>
</comment>
<evidence type="ECO:0000256" key="6">
    <source>
        <dbReference type="ARBA" id="ARBA00022679"/>
    </source>
</evidence>
<dbReference type="Gene3D" id="3.90.870.10">
    <property type="entry name" value="DHBP synthase"/>
    <property type="match status" value="1"/>
</dbReference>
<dbReference type="InterPro" id="IPR050156">
    <property type="entry name" value="TC-AMP_synthase_SUA5"/>
</dbReference>
<dbReference type="InterPro" id="IPR005145">
    <property type="entry name" value="Sua5_C"/>
</dbReference>
<keyword evidence="9 13" id="KW-0547">Nucleotide-binding</keyword>
<evidence type="ECO:0000313" key="16">
    <source>
        <dbReference type="EMBL" id="RZS77985.1"/>
    </source>
</evidence>
<feature type="binding site" evidence="14">
    <location>
        <position position="140"/>
    </location>
    <ligand>
        <name>ATP</name>
        <dbReference type="ChEBI" id="CHEBI:30616"/>
    </ligand>
</feature>
<feature type="binding site" evidence="14">
    <location>
        <position position="192"/>
    </location>
    <ligand>
        <name>ATP</name>
        <dbReference type="ChEBI" id="CHEBI:30616"/>
    </ligand>
</feature>
<keyword evidence="10 13" id="KW-0067">ATP-binding</keyword>
<dbReference type="GO" id="GO:0006450">
    <property type="term" value="P:regulation of translational fidelity"/>
    <property type="evidence" value="ECO:0007669"/>
    <property type="project" value="TreeGrafter"/>
</dbReference>
<evidence type="ECO:0000313" key="17">
    <source>
        <dbReference type="Proteomes" id="UP000292445"/>
    </source>
</evidence>
<dbReference type="GO" id="GO:0061710">
    <property type="term" value="F:L-threonylcarbamoyladenylate synthase"/>
    <property type="evidence" value="ECO:0007669"/>
    <property type="project" value="UniProtKB-EC"/>
</dbReference>
<feature type="binding site" evidence="14">
    <location>
        <position position="148"/>
    </location>
    <ligand>
        <name>ATP</name>
        <dbReference type="ChEBI" id="CHEBI:30616"/>
    </ligand>
</feature>
<dbReference type="GO" id="GO:0005737">
    <property type="term" value="C:cytoplasm"/>
    <property type="evidence" value="ECO:0007669"/>
    <property type="project" value="UniProtKB-SubCell"/>
</dbReference>
<comment type="function">
    <text evidence="13">Required for the formation of a threonylcarbamoyl group on adenosine at position 37 (t(6)A37) in tRNAs that read codons beginning with adenine.</text>
</comment>
<evidence type="ECO:0000256" key="1">
    <source>
        <dbReference type="ARBA" id="ARBA00004496"/>
    </source>
</evidence>
<dbReference type="GO" id="GO:0008033">
    <property type="term" value="P:tRNA processing"/>
    <property type="evidence" value="ECO:0007669"/>
    <property type="project" value="UniProtKB-KW"/>
</dbReference>
<dbReference type="GO" id="GO:0005524">
    <property type="term" value="F:ATP binding"/>
    <property type="evidence" value="ECO:0007669"/>
    <property type="project" value="UniProtKB-UniRule"/>
</dbReference>
<feature type="binding site" evidence="14">
    <location>
        <position position="114"/>
    </location>
    <ligand>
        <name>ATP</name>
        <dbReference type="ChEBI" id="CHEBI:30616"/>
    </ligand>
</feature>
<dbReference type="InterPro" id="IPR017945">
    <property type="entry name" value="DHBP_synth_RibB-like_a/b_dom"/>
</dbReference>
<dbReference type="RefSeq" id="WP_130360411.1">
    <property type="nucleotide sequence ID" value="NZ_SGXC01000003.1"/>
</dbReference>
<dbReference type="InterPro" id="IPR006070">
    <property type="entry name" value="Sua5-like_dom"/>
</dbReference>
<evidence type="ECO:0000256" key="9">
    <source>
        <dbReference type="ARBA" id="ARBA00022741"/>
    </source>
</evidence>
<dbReference type="EC" id="2.7.7.87" evidence="3 13"/>
<feature type="binding site" evidence="14">
    <location>
        <position position="138"/>
    </location>
    <ligand>
        <name>L-threonine</name>
        <dbReference type="ChEBI" id="CHEBI:57926"/>
    </ligand>
</feature>
<comment type="catalytic activity">
    <reaction evidence="12 13">
        <text>L-threonine + hydrogencarbonate + ATP = L-threonylcarbamoyladenylate + diphosphate + H2O</text>
        <dbReference type="Rhea" id="RHEA:36407"/>
        <dbReference type="ChEBI" id="CHEBI:15377"/>
        <dbReference type="ChEBI" id="CHEBI:17544"/>
        <dbReference type="ChEBI" id="CHEBI:30616"/>
        <dbReference type="ChEBI" id="CHEBI:33019"/>
        <dbReference type="ChEBI" id="CHEBI:57926"/>
        <dbReference type="ChEBI" id="CHEBI:73682"/>
        <dbReference type="EC" id="2.7.7.87"/>
    </reaction>
</comment>
<feature type="binding site" evidence="14">
    <location>
        <position position="32"/>
    </location>
    <ligand>
        <name>L-threonine</name>
        <dbReference type="ChEBI" id="CHEBI:57926"/>
    </ligand>
</feature>
<keyword evidence="17" id="KW-1185">Reference proteome</keyword>
<sequence length="331" mass="33924">MSARILPPTPDAIAQAVALLRAGQLVGMPTETVYGLAADASDAEAVARIFAAKGRPNDHPVIVHVAAGADLSRWAASMPDAARRLMDAFWPGPLTLILPRAAGVLDAVTGGQDTVGLRCPSHPAAQALLAAFGGGLAAPSANRFGRVSPTTAAHVADEFGDAVPLVLDGGPCEVGIESTIVDVSTPVPILLRPGHVSALALSEALGGAVLTRAQVDAQRSVPRVSGSLSAHYAPRTPLRLVDAGRLADEVAAETARGRSVGVWSRQNPGGAACWLEAPADPERYAQALYATLRDLDGKGVDVLLFEQPPAAPAWTAVRDRLGRAAVGSGQA</sequence>
<evidence type="ECO:0000256" key="8">
    <source>
        <dbReference type="ARBA" id="ARBA00022695"/>
    </source>
</evidence>
<evidence type="ECO:0000256" key="11">
    <source>
        <dbReference type="ARBA" id="ARBA00029774"/>
    </source>
</evidence>
<evidence type="ECO:0000256" key="4">
    <source>
        <dbReference type="ARBA" id="ARBA00015492"/>
    </source>
</evidence>
<keyword evidence="5 13" id="KW-0963">Cytoplasm</keyword>
<evidence type="ECO:0000256" key="10">
    <source>
        <dbReference type="ARBA" id="ARBA00022840"/>
    </source>
</evidence>
<evidence type="ECO:0000256" key="12">
    <source>
        <dbReference type="ARBA" id="ARBA00048366"/>
    </source>
</evidence>
<evidence type="ECO:0000256" key="14">
    <source>
        <dbReference type="PIRSR" id="PIRSR004930-1"/>
    </source>
</evidence>
<feature type="binding site" evidence="14">
    <location>
        <position position="64"/>
    </location>
    <ligand>
        <name>L-threonine</name>
        <dbReference type="ChEBI" id="CHEBI:57926"/>
    </ligand>
</feature>
<evidence type="ECO:0000256" key="3">
    <source>
        <dbReference type="ARBA" id="ARBA00012584"/>
    </source>
</evidence>
<dbReference type="NCBIfam" id="TIGR00057">
    <property type="entry name" value="L-threonylcarbamoyladenylate synthase"/>
    <property type="match status" value="1"/>
</dbReference>
<dbReference type="PANTHER" id="PTHR17490">
    <property type="entry name" value="SUA5"/>
    <property type="match status" value="1"/>
</dbReference>
<feature type="binding site" evidence="14">
    <location>
        <position position="178"/>
    </location>
    <ligand>
        <name>L-threonine</name>
        <dbReference type="ChEBI" id="CHEBI:57926"/>
    </ligand>
</feature>
<dbReference type="AlphaFoldDB" id="A0A4Q7N7G2"/>
<gene>
    <name evidence="16" type="ORF">EV675_4624</name>
</gene>
<dbReference type="Proteomes" id="UP000292445">
    <property type="component" value="Unassembled WGS sequence"/>
</dbReference>
<dbReference type="OrthoDB" id="9814580at2"/>
<feature type="binding site" evidence="14">
    <location>
        <position position="55"/>
    </location>
    <ligand>
        <name>ATP</name>
        <dbReference type="ChEBI" id="CHEBI:30616"/>
    </ligand>
</feature>
<dbReference type="GO" id="GO:0000049">
    <property type="term" value="F:tRNA binding"/>
    <property type="evidence" value="ECO:0007669"/>
    <property type="project" value="TreeGrafter"/>
</dbReference>
<protein>
    <recommendedName>
        <fullName evidence="4 13">Threonylcarbamoyl-AMP synthase</fullName>
        <shortName evidence="13">TC-AMP synthase</shortName>
        <ecNumber evidence="3 13">2.7.7.87</ecNumber>
    </recommendedName>
    <alternativeName>
        <fullName evidence="11 13">L-threonylcarbamoyladenylate synthase</fullName>
    </alternativeName>
</protein>
<dbReference type="EMBL" id="SGXC01000003">
    <property type="protein sequence ID" value="RZS77985.1"/>
    <property type="molecule type" value="Genomic_DNA"/>
</dbReference>
<organism evidence="16 17">
    <name type="scientific">Pigmentiphaga kullae</name>
    <dbReference type="NCBI Taxonomy" id="151784"/>
    <lineage>
        <taxon>Bacteria</taxon>
        <taxon>Pseudomonadati</taxon>
        <taxon>Pseudomonadota</taxon>
        <taxon>Betaproteobacteria</taxon>
        <taxon>Burkholderiales</taxon>
        <taxon>Alcaligenaceae</taxon>
        <taxon>Pigmentiphaga</taxon>
    </lineage>
</organism>
<proteinExistence type="inferred from homology"/>
<comment type="caution">
    <text evidence="16">The sequence shown here is derived from an EMBL/GenBank/DDBJ whole genome shotgun (WGS) entry which is preliminary data.</text>
</comment>
<dbReference type="PANTHER" id="PTHR17490:SF16">
    <property type="entry name" value="THREONYLCARBAMOYL-AMP SYNTHASE"/>
    <property type="match status" value="1"/>
</dbReference>
<dbReference type="PROSITE" id="PS51163">
    <property type="entry name" value="YRDC"/>
    <property type="match status" value="1"/>
</dbReference>
<dbReference type="Gene3D" id="3.40.50.11030">
    <property type="entry name" value="Threonylcarbamoyl-AMP synthase, C-terminal domain"/>
    <property type="match status" value="1"/>
</dbReference>
<dbReference type="InterPro" id="IPR010923">
    <property type="entry name" value="T(6)A37_SUA5"/>
</dbReference>
<name>A0A4Q7N7G2_9BURK</name>
<dbReference type="SUPFAM" id="SSF55821">
    <property type="entry name" value="YrdC/RibB"/>
    <property type="match status" value="1"/>
</dbReference>
<keyword evidence="8 13" id="KW-0548">Nucleotidyltransferase</keyword>
<keyword evidence="6 13" id="KW-0808">Transferase</keyword>
<dbReference type="InterPro" id="IPR038385">
    <property type="entry name" value="Sua5/YwlC_C"/>
</dbReference>
<evidence type="ECO:0000256" key="5">
    <source>
        <dbReference type="ARBA" id="ARBA00022490"/>
    </source>
</evidence>
<dbReference type="Pfam" id="PF01300">
    <property type="entry name" value="Sua5_yciO_yrdC"/>
    <property type="match status" value="1"/>
</dbReference>
<evidence type="ECO:0000256" key="13">
    <source>
        <dbReference type="PIRNR" id="PIRNR004930"/>
    </source>
</evidence>